<dbReference type="GO" id="GO:0003676">
    <property type="term" value="F:nucleic acid binding"/>
    <property type="evidence" value="ECO:0007669"/>
    <property type="project" value="InterPro"/>
</dbReference>
<dbReference type="PANTHER" id="PTHR34222:SF99">
    <property type="entry name" value="PROTEIN, PUTATIVE-RELATED"/>
    <property type="match status" value="1"/>
</dbReference>
<reference evidence="1 2" key="1">
    <citation type="submission" date="2019-09" db="EMBL/GenBank/DDBJ databases">
        <title>A chromosome-level genome assembly of the Chinese tupelo Nyssa sinensis.</title>
        <authorList>
            <person name="Yang X."/>
            <person name="Kang M."/>
            <person name="Yang Y."/>
            <person name="Xiong H."/>
            <person name="Wang M."/>
            <person name="Zhang Z."/>
            <person name="Wang Z."/>
            <person name="Wu H."/>
            <person name="Ma T."/>
            <person name="Liu J."/>
            <person name="Xi Z."/>
        </authorList>
    </citation>
    <scope>NUCLEOTIDE SEQUENCE [LARGE SCALE GENOMIC DNA]</scope>
    <source>
        <strain evidence="1">J267</strain>
        <tissue evidence="1">Leaf</tissue>
    </source>
</reference>
<organism evidence="1 2">
    <name type="scientific">Nyssa sinensis</name>
    <dbReference type="NCBI Taxonomy" id="561372"/>
    <lineage>
        <taxon>Eukaryota</taxon>
        <taxon>Viridiplantae</taxon>
        <taxon>Streptophyta</taxon>
        <taxon>Embryophyta</taxon>
        <taxon>Tracheophyta</taxon>
        <taxon>Spermatophyta</taxon>
        <taxon>Magnoliopsida</taxon>
        <taxon>eudicotyledons</taxon>
        <taxon>Gunneridae</taxon>
        <taxon>Pentapetalae</taxon>
        <taxon>asterids</taxon>
        <taxon>Cornales</taxon>
        <taxon>Nyssaceae</taxon>
        <taxon>Nyssa</taxon>
    </lineage>
</organism>
<dbReference type="PANTHER" id="PTHR34222">
    <property type="entry name" value="GAG_PRE-INTEGRS DOMAIN-CONTAINING PROTEIN"/>
    <property type="match status" value="1"/>
</dbReference>
<dbReference type="SUPFAM" id="SSF57756">
    <property type="entry name" value="Retrovirus zinc finger-like domains"/>
    <property type="match status" value="1"/>
</dbReference>
<dbReference type="GO" id="GO:0008270">
    <property type="term" value="F:zinc ion binding"/>
    <property type="evidence" value="ECO:0007669"/>
    <property type="project" value="InterPro"/>
</dbReference>
<keyword evidence="2" id="KW-1185">Reference proteome</keyword>
<dbReference type="OrthoDB" id="5544992at2759"/>
<sequence length="173" mass="19009">MGLHDSFNKVFSYIQQQERHHLITSTAPPVDSIVLAARRPVPFSPKRDKPYCTHCKITGHTLAQCFKSGNATALVCTHCEITGHTAERCYKLHGYPPGNKYHKPCLNAVSMEAPFSATNNNPNMVLTKEQYQELIALLHNKNSTASPSANQLQTIPPTQHHISSAAGPPSSPQ</sequence>
<gene>
    <name evidence="1" type="ORF">F0562_027820</name>
</gene>
<accession>A0A5J5B9C1</accession>
<protein>
    <submittedName>
        <fullName evidence="1">Uncharacterized protein</fullName>
    </submittedName>
</protein>
<dbReference type="Proteomes" id="UP000325577">
    <property type="component" value="Linkage Group LG15"/>
</dbReference>
<evidence type="ECO:0000313" key="1">
    <source>
        <dbReference type="EMBL" id="KAA8538357.1"/>
    </source>
</evidence>
<proteinExistence type="predicted"/>
<name>A0A5J5B9C1_9ASTE</name>
<dbReference type="EMBL" id="CM018038">
    <property type="protein sequence ID" value="KAA8538357.1"/>
    <property type="molecule type" value="Genomic_DNA"/>
</dbReference>
<dbReference type="InterPro" id="IPR036875">
    <property type="entry name" value="Znf_CCHC_sf"/>
</dbReference>
<evidence type="ECO:0000313" key="2">
    <source>
        <dbReference type="Proteomes" id="UP000325577"/>
    </source>
</evidence>
<dbReference type="AlphaFoldDB" id="A0A5J5B9C1"/>